<dbReference type="Proteomes" id="UP001164286">
    <property type="component" value="Unassembled WGS sequence"/>
</dbReference>
<comment type="caution">
    <text evidence="2">The sequence shown here is derived from an EMBL/GenBank/DDBJ whole genome shotgun (WGS) entry which is preliminary data.</text>
</comment>
<reference evidence="2" key="1">
    <citation type="journal article" date="2022" name="G3 (Bethesda)">
        <title>High quality genome of the basidiomycete yeast Dioszegia hungarica PDD-24b-2 isolated from cloud water.</title>
        <authorList>
            <person name="Jarrige D."/>
            <person name="Haridas S."/>
            <person name="Bleykasten-Grosshans C."/>
            <person name="Joly M."/>
            <person name="Nadalig T."/>
            <person name="Sancelme M."/>
            <person name="Vuilleumier S."/>
            <person name="Grigoriev I.V."/>
            <person name="Amato P."/>
            <person name="Bringel F."/>
        </authorList>
    </citation>
    <scope>NUCLEOTIDE SEQUENCE</scope>
    <source>
        <strain evidence="2">PDD-24b-2</strain>
    </source>
</reference>
<dbReference type="AlphaFoldDB" id="A0AA38HCS8"/>
<accession>A0AA38HCS8</accession>
<feature type="compositionally biased region" description="Basic residues" evidence="1">
    <location>
        <begin position="30"/>
        <end position="39"/>
    </location>
</feature>
<dbReference type="GeneID" id="77731117"/>
<evidence type="ECO:0000313" key="2">
    <source>
        <dbReference type="EMBL" id="KAI9637896.1"/>
    </source>
</evidence>
<dbReference type="InterPro" id="IPR018824">
    <property type="entry name" value="Conidiation-specific_6"/>
</dbReference>
<protein>
    <submittedName>
        <fullName evidence="2">Uncharacterized protein</fullName>
    </submittedName>
</protein>
<evidence type="ECO:0000256" key="1">
    <source>
        <dbReference type="SAM" id="MobiDB-lite"/>
    </source>
</evidence>
<name>A0AA38HCS8_9TREE</name>
<sequence length="90" mass="9913">MLGFGSSKTRAHPHGHAAHAHSHASDFPKQSHRKNRIRGLKAAINNPRTTDDGRAGAQAELNHMGVRPTKPSLQTRIRHFLGMGGKSHRR</sequence>
<evidence type="ECO:0000313" key="3">
    <source>
        <dbReference type="Proteomes" id="UP001164286"/>
    </source>
</evidence>
<organism evidence="2 3">
    <name type="scientific">Dioszegia hungarica</name>
    <dbReference type="NCBI Taxonomy" id="4972"/>
    <lineage>
        <taxon>Eukaryota</taxon>
        <taxon>Fungi</taxon>
        <taxon>Dikarya</taxon>
        <taxon>Basidiomycota</taxon>
        <taxon>Agaricomycotina</taxon>
        <taxon>Tremellomycetes</taxon>
        <taxon>Tremellales</taxon>
        <taxon>Bulleribasidiaceae</taxon>
        <taxon>Dioszegia</taxon>
    </lineage>
</organism>
<dbReference type="RefSeq" id="XP_052947673.1">
    <property type="nucleotide sequence ID" value="XM_053091912.1"/>
</dbReference>
<keyword evidence="3" id="KW-1185">Reference proteome</keyword>
<dbReference type="Pfam" id="PF10346">
    <property type="entry name" value="Con-6"/>
    <property type="match status" value="1"/>
</dbReference>
<proteinExistence type="predicted"/>
<feature type="region of interest" description="Disordered" evidence="1">
    <location>
        <begin position="1"/>
        <end position="55"/>
    </location>
</feature>
<dbReference type="EMBL" id="JAKWFO010000003">
    <property type="protein sequence ID" value="KAI9637896.1"/>
    <property type="molecule type" value="Genomic_DNA"/>
</dbReference>
<feature type="compositionally biased region" description="Basic residues" evidence="1">
    <location>
        <begin position="9"/>
        <end position="22"/>
    </location>
</feature>
<gene>
    <name evidence="2" type="ORF">MKK02DRAFT_42275</name>
</gene>